<dbReference type="GO" id="GO:0036218">
    <property type="term" value="F:dTTP diphosphatase activity"/>
    <property type="evidence" value="ECO:0007669"/>
    <property type="project" value="RHEA"/>
</dbReference>
<sequence>MTAPLILASASPRRRELLGHLLSQFEVIASDADESSAETDPARLAVELARRKALAVAGAHPGCAVLGADTVVALGGRLLAKPQDEAENRTFIRQLSGQTHQVVTGLCLVADGQVSTAHESTAVTFRPLTDTEIVHYAASGEGLDKAGGYGIQGLGMALVKGIDGDCSNVVGLPLGRTLELLRGVGLRTNWD</sequence>
<dbReference type="InterPro" id="IPR029001">
    <property type="entry name" value="ITPase-like_fam"/>
</dbReference>
<dbReference type="NCBIfam" id="TIGR00172">
    <property type="entry name" value="maf"/>
    <property type="match status" value="1"/>
</dbReference>
<comment type="cofactor">
    <cofactor evidence="1 3">
        <name>a divalent metal cation</name>
        <dbReference type="ChEBI" id="CHEBI:60240"/>
    </cofactor>
</comment>
<dbReference type="GO" id="GO:0005737">
    <property type="term" value="C:cytoplasm"/>
    <property type="evidence" value="ECO:0007669"/>
    <property type="project" value="UniProtKB-SubCell"/>
</dbReference>
<dbReference type="PANTHER" id="PTHR43213">
    <property type="entry name" value="BIFUNCTIONAL DTTP/UTP PYROPHOSPHATASE/METHYLTRANSFERASE PROTEIN-RELATED"/>
    <property type="match status" value="1"/>
</dbReference>
<dbReference type="SUPFAM" id="SSF52972">
    <property type="entry name" value="ITPase-like"/>
    <property type="match status" value="1"/>
</dbReference>
<feature type="site" description="Important for substrate specificity" evidence="3">
    <location>
        <position position="13"/>
    </location>
</feature>
<evidence type="ECO:0000313" key="4">
    <source>
        <dbReference type="EMBL" id="RTR20932.1"/>
    </source>
</evidence>
<gene>
    <name evidence="4" type="primary">maf</name>
    <name evidence="4" type="ORF">EJ104_13100</name>
</gene>
<dbReference type="EC" id="3.6.1.9" evidence="3"/>
<feature type="site" description="Important for substrate specificity" evidence="3">
    <location>
        <position position="70"/>
    </location>
</feature>
<dbReference type="PIRSF" id="PIRSF006305">
    <property type="entry name" value="Maf"/>
    <property type="match status" value="1"/>
</dbReference>
<dbReference type="Proteomes" id="UP000277766">
    <property type="component" value="Unassembled WGS sequence"/>
</dbReference>
<keyword evidence="3" id="KW-0963">Cytoplasm</keyword>
<comment type="subcellular location">
    <subcellularLocation>
        <location evidence="3">Cytoplasm</location>
    </subcellularLocation>
</comment>
<dbReference type="CDD" id="cd00555">
    <property type="entry name" value="Maf"/>
    <property type="match status" value="1"/>
</dbReference>
<comment type="function">
    <text evidence="3">Nucleoside triphosphate pyrophosphatase that hydrolyzes dTTP and UTP. May have a dual role in cell division arrest and in preventing the incorporation of modified nucleotides into cellular nucleic acids.</text>
</comment>
<dbReference type="RefSeq" id="WP_126353508.1">
    <property type="nucleotide sequence ID" value="NZ_CP086380.1"/>
</dbReference>
<comment type="similarity">
    <text evidence="3">Belongs to the Maf family. YhdE subfamily.</text>
</comment>
<dbReference type="HAMAP" id="MF_00528">
    <property type="entry name" value="Maf"/>
    <property type="match status" value="1"/>
</dbReference>
<comment type="catalytic activity">
    <reaction evidence="3">
        <text>UTP + H2O = UMP + diphosphate + H(+)</text>
        <dbReference type="Rhea" id="RHEA:29395"/>
        <dbReference type="ChEBI" id="CHEBI:15377"/>
        <dbReference type="ChEBI" id="CHEBI:15378"/>
        <dbReference type="ChEBI" id="CHEBI:33019"/>
        <dbReference type="ChEBI" id="CHEBI:46398"/>
        <dbReference type="ChEBI" id="CHEBI:57865"/>
        <dbReference type="EC" id="3.6.1.9"/>
    </reaction>
</comment>
<comment type="caution">
    <text evidence="3">Lacks conserved residue(s) required for the propagation of feature annotation.</text>
</comment>
<proteinExistence type="inferred from homology"/>
<dbReference type="Gene3D" id="3.90.950.10">
    <property type="match status" value="1"/>
</dbReference>
<dbReference type="GO" id="GO:0036221">
    <property type="term" value="F:UTP diphosphatase activity"/>
    <property type="evidence" value="ECO:0007669"/>
    <property type="project" value="RHEA"/>
</dbReference>
<dbReference type="Pfam" id="PF02545">
    <property type="entry name" value="Maf"/>
    <property type="match status" value="1"/>
</dbReference>
<name>A0A3S0KBK2_9DEIO</name>
<feature type="active site" description="Proton acceptor" evidence="3">
    <location>
        <position position="69"/>
    </location>
</feature>
<feature type="site" description="Important for substrate specificity" evidence="3">
    <location>
        <position position="152"/>
    </location>
</feature>
<comment type="catalytic activity">
    <reaction evidence="3">
        <text>dTTP + H2O = dTMP + diphosphate + H(+)</text>
        <dbReference type="Rhea" id="RHEA:28534"/>
        <dbReference type="ChEBI" id="CHEBI:15377"/>
        <dbReference type="ChEBI" id="CHEBI:15378"/>
        <dbReference type="ChEBI" id="CHEBI:33019"/>
        <dbReference type="ChEBI" id="CHEBI:37568"/>
        <dbReference type="ChEBI" id="CHEBI:63528"/>
        <dbReference type="EC" id="3.6.1.9"/>
    </reaction>
</comment>
<dbReference type="PANTHER" id="PTHR43213:SF5">
    <property type="entry name" value="BIFUNCTIONAL DTTP_UTP PYROPHOSPHATASE_METHYLTRANSFERASE PROTEIN-RELATED"/>
    <property type="match status" value="1"/>
</dbReference>
<dbReference type="GO" id="GO:0009117">
    <property type="term" value="P:nucleotide metabolic process"/>
    <property type="evidence" value="ECO:0007669"/>
    <property type="project" value="UniProtKB-KW"/>
</dbReference>
<reference evidence="4 5" key="1">
    <citation type="submission" date="2018-12" db="EMBL/GenBank/DDBJ databases">
        <title>Deinococcus radiophilus ATCC 27603 genome sequencing and assembly.</title>
        <authorList>
            <person name="Maclea K.S."/>
            <person name="Maynard C.R."/>
        </authorList>
    </citation>
    <scope>NUCLEOTIDE SEQUENCE [LARGE SCALE GENOMIC DNA]</scope>
    <source>
        <strain evidence="4 5">ATCC 27603</strain>
    </source>
</reference>
<keyword evidence="2 3" id="KW-0378">Hydrolase</keyword>
<dbReference type="EMBL" id="RXPE01000051">
    <property type="protein sequence ID" value="RTR20932.1"/>
    <property type="molecule type" value="Genomic_DNA"/>
</dbReference>
<evidence type="ECO:0000256" key="1">
    <source>
        <dbReference type="ARBA" id="ARBA00001968"/>
    </source>
</evidence>
<dbReference type="AlphaFoldDB" id="A0A3S0KBK2"/>
<protein>
    <recommendedName>
        <fullName evidence="3">dTTP/UTP pyrophosphatase</fullName>
        <shortName evidence="3">dTTPase/UTPase</shortName>
        <ecNumber evidence="3">3.6.1.9</ecNumber>
    </recommendedName>
    <alternativeName>
        <fullName evidence="3">Nucleoside triphosphate pyrophosphatase</fullName>
    </alternativeName>
    <alternativeName>
        <fullName evidence="3">Nucleotide pyrophosphatase</fullName>
        <shortName evidence="3">Nucleotide PPase</shortName>
    </alternativeName>
</protein>
<comment type="caution">
    <text evidence="4">The sequence shown here is derived from an EMBL/GenBank/DDBJ whole genome shotgun (WGS) entry which is preliminary data.</text>
</comment>
<evidence type="ECO:0000256" key="3">
    <source>
        <dbReference type="HAMAP-Rule" id="MF_00528"/>
    </source>
</evidence>
<evidence type="ECO:0000256" key="2">
    <source>
        <dbReference type="ARBA" id="ARBA00022801"/>
    </source>
</evidence>
<accession>A0A3S0KBK2</accession>
<evidence type="ECO:0000313" key="5">
    <source>
        <dbReference type="Proteomes" id="UP000277766"/>
    </source>
</evidence>
<dbReference type="InterPro" id="IPR003697">
    <property type="entry name" value="Maf-like"/>
</dbReference>
<organism evidence="4 5">
    <name type="scientific">Deinococcus radiophilus</name>
    <dbReference type="NCBI Taxonomy" id="32062"/>
    <lineage>
        <taxon>Bacteria</taxon>
        <taxon>Thermotogati</taxon>
        <taxon>Deinococcota</taxon>
        <taxon>Deinococci</taxon>
        <taxon>Deinococcales</taxon>
        <taxon>Deinococcaceae</taxon>
        <taxon>Deinococcus</taxon>
    </lineage>
</organism>
<keyword evidence="5" id="KW-1185">Reference proteome</keyword>
<keyword evidence="3" id="KW-0546">Nucleotide metabolism</keyword>
<dbReference type="OrthoDB" id="9807767at2"/>